<evidence type="ECO:0008006" key="3">
    <source>
        <dbReference type="Google" id="ProtNLM"/>
    </source>
</evidence>
<dbReference type="InterPro" id="IPR009678">
    <property type="entry name" value="Phage_tail_completion_R"/>
</dbReference>
<dbReference type="Pfam" id="PF06891">
    <property type="entry name" value="P2_Phage_GpR"/>
    <property type="match status" value="1"/>
</dbReference>
<sequence>MKKLTALRQHLLDAVPHLQRNPDQLLTFVEDGTIEFAPGPNLSHGYTFTAQIVLTDFADDIDTIMIPLLDWLAVYQPDLVPAEAVRFEAEILNNDAVDLALRVQINERVVAKRDCTTGQIHAHHRMPRFDTERCPTERWQLLIRDDNAGGEYEQVAEWQGPQGGFNG</sequence>
<dbReference type="Proteomes" id="UP000244934">
    <property type="component" value="Unassembled WGS sequence"/>
</dbReference>
<dbReference type="OrthoDB" id="8564199at2"/>
<dbReference type="RefSeq" id="WP_108842270.1">
    <property type="nucleotide sequence ID" value="NZ_ONZI01000002.1"/>
</dbReference>
<organism evidence="1 2">
    <name type="scientific">Kushneria phyllosphaerae</name>
    <dbReference type="NCBI Taxonomy" id="2100822"/>
    <lineage>
        <taxon>Bacteria</taxon>
        <taxon>Pseudomonadati</taxon>
        <taxon>Pseudomonadota</taxon>
        <taxon>Gammaproteobacteria</taxon>
        <taxon>Oceanospirillales</taxon>
        <taxon>Halomonadaceae</taxon>
        <taxon>Kushneria</taxon>
    </lineage>
</organism>
<evidence type="ECO:0000313" key="2">
    <source>
        <dbReference type="Proteomes" id="UP000244934"/>
    </source>
</evidence>
<dbReference type="AlphaFoldDB" id="A0A2R8CKS5"/>
<name>A0A2R8CKS5_9GAMM</name>
<dbReference type="EMBL" id="ONZI01000002">
    <property type="protein sequence ID" value="SPJ33422.1"/>
    <property type="molecule type" value="Genomic_DNA"/>
</dbReference>
<proteinExistence type="predicted"/>
<evidence type="ECO:0000313" key="1">
    <source>
        <dbReference type="EMBL" id="SPJ33422.1"/>
    </source>
</evidence>
<keyword evidence="2" id="KW-1185">Reference proteome</keyword>
<gene>
    <name evidence="1" type="ORF">KSP9073_01431</name>
</gene>
<accession>A0A2R8CKS5</accession>
<reference evidence="2" key="1">
    <citation type="submission" date="2018-03" db="EMBL/GenBank/DDBJ databases">
        <authorList>
            <person name="Navarro De La Torre S."/>
        </authorList>
    </citation>
    <scope>NUCLEOTIDE SEQUENCE [LARGE SCALE GENOMIC DNA]</scope>
    <source>
        <strain evidence="2">EAod3</strain>
    </source>
</reference>
<protein>
    <recommendedName>
        <fullName evidence="3">P2 phage tail completion protein R (GpR)</fullName>
    </recommendedName>
</protein>